<gene>
    <name evidence="1" type="ORF">PROFUN_16290</name>
</gene>
<dbReference type="AlphaFoldDB" id="A0A2P6MR71"/>
<keyword evidence="2" id="KW-1185">Reference proteome</keyword>
<accession>A0A2P6MR71</accession>
<dbReference type="InParanoid" id="A0A2P6MR71"/>
<protein>
    <submittedName>
        <fullName evidence="1">Uncharacterized protein</fullName>
    </submittedName>
</protein>
<evidence type="ECO:0000313" key="2">
    <source>
        <dbReference type="Proteomes" id="UP000241769"/>
    </source>
</evidence>
<name>A0A2P6MR71_9EUKA</name>
<organism evidence="1 2">
    <name type="scientific">Planoprotostelium fungivorum</name>
    <dbReference type="NCBI Taxonomy" id="1890364"/>
    <lineage>
        <taxon>Eukaryota</taxon>
        <taxon>Amoebozoa</taxon>
        <taxon>Evosea</taxon>
        <taxon>Variosea</taxon>
        <taxon>Cavosteliida</taxon>
        <taxon>Cavosteliaceae</taxon>
        <taxon>Planoprotostelium</taxon>
    </lineage>
</organism>
<dbReference type="Proteomes" id="UP000241769">
    <property type="component" value="Unassembled WGS sequence"/>
</dbReference>
<comment type="caution">
    <text evidence="1">The sequence shown here is derived from an EMBL/GenBank/DDBJ whole genome shotgun (WGS) entry which is preliminary data.</text>
</comment>
<evidence type="ECO:0000313" key="1">
    <source>
        <dbReference type="EMBL" id="PRP74205.1"/>
    </source>
</evidence>
<feature type="non-terminal residue" evidence="1">
    <location>
        <position position="167"/>
    </location>
</feature>
<proteinExistence type="predicted"/>
<reference evidence="1 2" key="1">
    <citation type="journal article" date="2018" name="Genome Biol. Evol.">
        <title>Multiple Roots of Fruiting Body Formation in Amoebozoa.</title>
        <authorList>
            <person name="Hillmann F."/>
            <person name="Forbes G."/>
            <person name="Novohradska S."/>
            <person name="Ferling I."/>
            <person name="Riege K."/>
            <person name="Groth M."/>
            <person name="Westermann M."/>
            <person name="Marz M."/>
            <person name="Spaller T."/>
            <person name="Winckler T."/>
            <person name="Schaap P."/>
            <person name="Glockner G."/>
        </authorList>
    </citation>
    <scope>NUCLEOTIDE SEQUENCE [LARGE SCALE GENOMIC DNA]</scope>
    <source>
        <strain evidence="1 2">Jena</strain>
    </source>
</reference>
<sequence length="167" mass="18059">MDISLIPPDGVQQLFIIKITGSLGGASTRVGPSGRVVLMSLVEFTNKNLDPTAGPALKSIHKGAIQTASLNGHTAVVQLLLGDPRVDPSVLNNGGSQCSLAFADSYAFLFFLNGLILRVDLIVFICANRHLLRRVLPMSREACIQNYLLHLDDFAFLAWGNLGMQQK</sequence>
<dbReference type="EMBL" id="MDYQ01000487">
    <property type="protein sequence ID" value="PRP74205.1"/>
    <property type="molecule type" value="Genomic_DNA"/>
</dbReference>